<keyword evidence="13" id="KW-1185">Reference proteome</keyword>
<dbReference type="OrthoDB" id="1523230at2"/>
<dbReference type="STRING" id="246786.GS18_0210140"/>
<dbReference type="PIRSF" id="PIRSF000477">
    <property type="entry name" value="PurNPase"/>
    <property type="match status" value="1"/>
</dbReference>
<dbReference type="SUPFAM" id="SSF53167">
    <property type="entry name" value="Purine and uridine phosphorylases"/>
    <property type="match status" value="1"/>
</dbReference>
<feature type="binding site" evidence="10">
    <location>
        <position position="59"/>
    </location>
    <ligand>
        <name>phosphate</name>
        <dbReference type="ChEBI" id="CHEBI:43474"/>
    </ligand>
</feature>
<comment type="catalytic activity">
    <reaction evidence="8">
        <text>a purine 2'-deoxy-D-ribonucleoside + phosphate = a purine nucleobase + 2-deoxy-alpha-D-ribose 1-phosphate</text>
        <dbReference type="Rhea" id="RHEA:36431"/>
        <dbReference type="ChEBI" id="CHEBI:26386"/>
        <dbReference type="ChEBI" id="CHEBI:43474"/>
        <dbReference type="ChEBI" id="CHEBI:57259"/>
        <dbReference type="ChEBI" id="CHEBI:142361"/>
        <dbReference type="EC" id="2.4.2.1"/>
    </reaction>
</comment>
<reference evidence="12 13" key="1">
    <citation type="journal article" date="2005" name="Int. J. Syst. Evol. Microbiol.">
        <title>Bacillus cibi sp. nov., isolated from jeotgal, a traditional Korean fermented seafood.</title>
        <authorList>
            <person name="Yoon J.H."/>
            <person name="Lee C.H."/>
            <person name="Oh T.K."/>
        </authorList>
    </citation>
    <scope>NUCLEOTIDE SEQUENCE [LARGE SCALE GENOMIC DNA]</scope>
    <source>
        <strain evidence="12 13">DSM 16189</strain>
    </source>
</reference>
<evidence type="ECO:0000256" key="8">
    <source>
        <dbReference type="ARBA" id="ARBA00048556"/>
    </source>
</evidence>
<dbReference type="EC" id="2.4.2.1" evidence="9"/>
<evidence type="ECO:0000256" key="5">
    <source>
        <dbReference type="ARBA" id="ARBA00022553"/>
    </source>
</evidence>
<feature type="binding site" evidence="10">
    <location>
        <begin position="79"/>
        <end position="81"/>
    </location>
    <ligand>
        <name>phosphate</name>
        <dbReference type="ChEBI" id="CHEBI:43474"/>
    </ligand>
</feature>
<keyword evidence="7 9" id="KW-0808">Transferase</keyword>
<comment type="subunit">
    <text evidence="4">Homotrimer.</text>
</comment>
<dbReference type="Gene3D" id="3.40.50.1580">
    <property type="entry name" value="Nucleoside phosphorylase domain"/>
    <property type="match status" value="1"/>
</dbReference>
<feature type="binding site" evidence="10">
    <location>
        <position position="28"/>
    </location>
    <ligand>
        <name>phosphate</name>
        <dbReference type="ChEBI" id="CHEBI:43474"/>
    </ligand>
</feature>
<keyword evidence="5" id="KW-0597">Phosphoprotein</keyword>
<comment type="caution">
    <text evidence="12">The sequence shown here is derived from an EMBL/GenBank/DDBJ whole genome shotgun (WGS) entry which is preliminary data.</text>
</comment>
<dbReference type="AlphaFoldDB" id="A0A084GVY6"/>
<evidence type="ECO:0000256" key="10">
    <source>
        <dbReference type="PIRSR" id="PIRSR000477-2"/>
    </source>
</evidence>
<dbReference type="NCBIfam" id="TIGR01697">
    <property type="entry name" value="PNPH-PUNA-XAPA"/>
    <property type="match status" value="1"/>
</dbReference>
<feature type="domain" description="Nucleoside phosphorylase" evidence="11">
    <location>
        <begin position="21"/>
        <end position="268"/>
    </location>
</feature>
<dbReference type="InterPro" id="IPR035994">
    <property type="entry name" value="Nucleoside_phosphorylase_sf"/>
</dbReference>
<evidence type="ECO:0000256" key="1">
    <source>
        <dbReference type="ARBA" id="ARBA00002678"/>
    </source>
</evidence>
<proteinExistence type="inferred from homology"/>
<feature type="binding site" evidence="10">
    <location>
        <position position="210"/>
    </location>
    <ligand>
        <name>phosphate</name>
        <dbReference type="ChEBI" id="CHEBI:43474"/>
    </ligand>
</feature>
<dbReference type="InterPro" id="IPR000845">
    <property type="entry name" value="Nucleoside_phosphorylase_d"/>
</dbReference>
<evidence type="ECO:0000256" key="7">
    <source>
        <dbReference type="ARBA" id="ARBA00022679"/>
    </source>
</evidence>
<dbReference type="FunFam" id="3.40.50.1580:FF:000010">
    <property type="entry name" value="Purine nucleoside phosphorylase"/>
    <property type="match status" value="1"/>
</dbReference>
<evidence type="ECO:0000256" key="3">
    <source>
        <dbReference type="ARBA" id="ARBA00006751"/>
    </source>
</evidence>
<comment type="similarity">
    <text evidence="3 9">Belongs to the PNP/MTAP phosphorylase family.</text>
</comment>
<dbReference type="PANTHER" id="PTHR11904:SF9">
    <property type="entry name" value="PURINE NUCLEOSIDE PHOSPHORYLASE-RELATED"/>
    <property type="match status" value="1"/>
</dbReference>
<evidence type="ECO:0000313" key="12">
    <source>
        <dbReference type="EMBL" id="KEZ51498.1"/>
    </source>
</evidence>
<sequence>MLQEIKQSAEFMKEKVKNLPEIGLILGSGLGVLADEIENPVKIPYEDIPNFPVSTVEGHAGQLVFGTLKGANVAAMQGRFHFYEGYDMKKVTFPVRVLKEMGVKTIIVTNAAGGVNESFEPGDLMIISDHINNMGTSPLIGPNDSDLGVRFPDMSQAYSRDLRTLAKNAASELGINVQEGVYVGNTGPAYETPAEVRLARVLGGDAVGMSTVPEVIVANHAGMNVLGISCISNMAAGILDQPLSHDEVMETTEMVKTNFLNLVKKIVEDIHSGVEKK</sequence>
<dbReference type="InterPro" id="IPR011270">
    <property type="entry name" value="Pur_Nuc_Pase_Ino/Guo-sp"/>
</dbReference>
<dbReference type="GO" id="GO:0009116">
    <property type="term" value="P:nucleoside metabolic process"/>
    <property type="evidence" value="ECO:0007669"/>
    <property type="project" value="InterPro"/>
</dbReference>
<dbReference type="Pfam" id="PF01048">
    <property type="entry name" value="PNP_UDP_1"/>
    <property type="match status" value="1"/>
</dbReference>
<protein>
    <recommendedName>
        <fullName evidence="9">Purine nucleoside phosphorylase</fullName>
        <ecNumber evidence="9">2.4.2.1</ecNumber>
    </recommendedName>
    <alternativeName>
        <fullName evidence="9">Inosine-guanosine phosphorylase</fullName>
    </alternativeName>
</protein>
<accession>A0A084GVY6</accession>
<evidence type="ECO:0000256" key="4">
    <source>
        <dbReference type="ARBA" id="ARBA00011233"/>
    </source>
</evidence>
<dbReference type="Proteomes" id="UP000028549">
    <property type="component" value="Unassembled WGS sequence"/>
</dbReference>
<dbReference type="EMBL" id="JNVC02000005">
    <property type="protein sequence ID" value="KEZ51498.1"/>
    <property type="molecule type" value="Genomic_DNA"/>
</dbReference>
<evidence type="ECO:0000256" key="9">
    <source>
        <dbReference type="PIRNR" id="PIRNR000477"/>
    </source>
</evidence>
<dbReference type="InterPro" id="IPR011268">
    <property type="entry name" value="Purine_phosphorylase"/>
</dbReference>
<gene>
    <name evidence="12" type="ORF">GS18_0210140</name>
</gene>
<dbReference type="PANTHER" id="PTHR11904">
    <property type="entry name" value="METHYLTHIOADENOSINE/PURINE NUCLEOSIDE PHOSPHORYLASE"/>
    <property type="match status" value="1"/>
</dbReference>
<evidence type="ECO:0000259" key="11">
    <source>
        <dbReference type="Pfam" id="PF01048"/>
    </source>
</evidence>
<dbReference type="CDD" id="cd09009">
    <property type="entry name" value="PNP-EcPNPII_like"/>
    <property type="match status" value="1"/>
</dbReference>
<evidence type="ECO:0000313" key="13">
    <source>
        <dbReference type="Proteomes" id="UP000028549"/>
    </source>
</evidence>
<dbReference type="NCBIfam" id="TIGR01700">
    <property type="entry name" value="PNPH"/>
    <property type="match status" value="1"/>
</dbReference>
<name>A0A084GVY6_METID</name>
<comment type="function">
    <text evidence="1">The purine nucleoside phosphorylases catalyze the phosphorolytic breakdown of the N-glycosidic bond in the beta-(deoxy)ribonucleoside molecules, with the formation of the corresponding free purine bases and pentose-1-phosphate. Cleaves guanosine, inosine, 2'-deoxyguanosine and 2'-deoxyinosine.</text>
</comment>
<evidence type="ECO:0000256" key="2">
    <source>
        <dbReference type="ARBA" id="ARBA00005058"/>
    </source>
</evidence>
<dbReference type="GO" id="GO:0004731">
    <property type="term" value="F:purine-nucleoside phosphorylase activity"/>
    <property type="evidence" value="ECO:0007669"/>
    <property type="project" value="UniProtKB-EC"/>
</dbReference>
<dbReference type="UniPathway" id="UPA00606"/>
<organism evidence="12 13">
    <name type="scientific">Metabacillus indicus</name>
    <name type="common">Bacillus indicus</name>
    <dbReference type="NCBI Taxonomy" id="246786"/>
    <lineage>
        <taxon>Bacteria</taxon>
        <taxon>Bacillati</taxon>
        <taxon>Bacillota</taxon>
        <taxon>Bacilli</taxon>
        <taxon>Bacillales</taxon>
        <taxon>Bacillaceae</taxon>
        <taxon>Metabacillus</taxon>
    </lineage>
</organism>
<dbReference type="GO" id="GO:0005737">
    <property type="term" value="C:cytoplasm"/>
    <property type="evidence" value="ECO:0007669"/>
    <property type="project" value="TreeGrafter"/>
</dbReference>
<keyword evidence="6 9" id="KW-0328">Glycosyltransferase</keyword>
<dbReference type="RefSeq" id="WP_035206886.1">
    <property type="nucleotide sequence ID" value="NZ_JNVC02000005.1"/>
</dbReference>
<feature type="binding site" evidence="10">
    <location>
        <position position="111"/>
    </location>
    <ligand>
        <name>phosphate</name>
        <dbReference type="ChEBI" id="CHEBI:43474"/>
    </ligand>
</feature>
<evidence type="ECO:0000256" key="6">
    <source>
        <dbReference type="ARBA" id="ARBA00022676"/>
    </source>
</evidence>
<dbReference type="NCBIfam" id="NF006054">
    <property type="entry name" value="PRK08202.1"/>
    <property type="match status" value="1"/>
</dbReference>
<comment type="pathway">
    <text evidence="2 9">Purine metabolism; purine nucleoside salvage.</text>
</comment>
<feature type="binding site" evidence="10">
    <location>
        <position position="191"/>
    </location>
    <ligand>
        <name>a purine D-ribonucleoside</name>
        <dbReference type="ChEBI" id="CHEBI:142355"/>
    </ligand>
</feature>
<feature type="binding site" evidence="10">
    <location>
        <position position="233"/>
    </location>
    <ligand>
        <name>a purine D-ribonucleoside</name>
        <dbReference type="ChEBI" id="CHEBI:142355"/>
    </ligand>
</feature>